<dbReference type="AlphaFoldDB" id="A0A2R3QG06"/>
<dbReference type="KEGG" id="mela:C6568_16385"/>
<dbReference type="GO" id="GO:0003677">
    <property type="term" value="F:DNA binding"/>
    <property type="evidence" value="ECO:0007669"/>
    <property type="project" value="UniProtKB-KW"/>
</dbReference>
<dbReference type="SUPFAM" id="SSF52172">
    <property type="entry name" value="CheY-like"/>
    <property type="match status" value="1"/>
</dbReference>
<evidence type="ECO:0000256" key="3">
    <source>
        <dbReference type="ARBA" id="ARBA00023163"/>
    </source>
</evidence>
<evidence type="ECO:0000256" key="4">
    <source>
        <dbReference type="PROSITE-ProRule" id="PRU00169"/>
    </source>
</evidence>
<dbReference type="PROSITE" id="PS50110">
    <property type="entry name" value="RESPONSE_REGULATORY"/>
    <property type="match status" value="1"/>
</dbReference>
<accession>A0A2R3QG06</accession>
<dbReference type="InterPro" id="IPR011006">
    <property type="entry name" value="CheY-like_superfamily"/>
</dbReference>
<keyword evidence="3" id="KW-0804">Transcription</keyword>
<evidence type="ECO:0000256" key="1">
    <source>
        <dbReference type="ARBA" id="ARBA00023015"/>
    </source>
</evidence>
<dbReference type="Gene3D" id="3.40.50.2300">
    <property type="match status" value="1"/>
</dbReference>
<dbReference type="InterPro" id="IPR000792">
    <property type="entry name" value="Tscrpt_reg_LuxR_C"/>
</dbReference>
<keyword evidence="2 7" id="KW-0238">DNA-binding</keyword>
<dbReference type="InterPro" id="IPR039420">
    <property type="entry name" value="WalR-like"/>
</dbReference>
<keyword evidence="8" id="KW-1185">Reference proteome</keyword>
<dbReference type="PANTHER" id="PTHR43214:SF41">
    <property type="entry name" value="NITRATE_NITRITE RESPONSE REGULATOR PROTEIN NARP"/>
    <property type="match status" value="1"/>
</dbReference>
<dbReference type="GO" id="GO:0000160">
    <property type="term" value="P:phosphorelay signal transduction system"/>
    <property type="evidence" value="ECO:0007669"/>
    <property type="project" value="InterPro"/>
</dbReference>
<dbReference type="SMART" id="SM00421">
    <property type="entry name" value="HTH_LUXR"/>
    <property type="match status" value="1"/>
</dbReference>
<feature type="domain" description="HTH luxR-type" evidence="5">
    <location>
        <begin position="193"/>
        <end position="258"/>
    </location>
</feature>
<dbReference type="PANTHER" id="PTHR43214">
    <property type="entry name" value="TWO-COMPONENT RESPONSE REGULATOR"/>
    <property type="match status" value="1"/>
</dbReference>
<dbReference type="Proteomes" id="UP000237925">
    <property type="component" value="Chromosome"/>
</dbReference>
<dbReference type="PRINTS" id="PR00038">
    <property type="entry name" value="HTHLUXR"/>
</dbReference>
<dbReference type="SUPFAM" id="SSF46894">
    <property type="entry name" value="C-terminal effector domain of the bipartite response regulators"/>
    <property type="match status" value="1"/>
</dbReference>
<dbReference type="OrthoDB" id="3623000at2"/>
<feature type="domain" description="Response regulatory" evidence="6">
    <location>
        <begin position="46"/>
        <end position="162"/>
    </location>
</feature>
<gene>
    <name evidence="7" type="ORF">C6568_16385</name>
</gene>
<dbReference type="SMART" id="SM00448">
    <property type="entry name" value="REC"/>
    <property type="match status" value="1"/>
</dbReference>
<protein>
    <submittedName>
        <fullName evidence="7">DNA-binding response regulator</fullName>
    </submittedName>
</protein>
<evidence type="ECO:0000259" key="6">
    <source>
        <dbReference type="PROSITE" id="PS50110"/>
    </source>
</evidence>
<feature type="modified residue" description="4-aspartylphosphate" evidence="4">
    <location>
        <position position="97"/>
    </location>
</feature>
<organism evidence="7 8">
    <name type="scientific">Melaminivora suipulveris</name>
    <dbReference type="NCBI Taxonomy" id="2109913"/>
    <lineage>
        <taxon>Bacteria</taxon>
        <taxon>Pseudomonadati</taxon>
        <taxon>Pseudomonadota</taxon>
        <taxon>Betaproteobacteria</taxon>
        <taxon>Burkholderiales</taxon>
        <taxon>Comamonadaceae</taxon>
        <taxon>Melaminivora</taxon>
    </lineage>
</organism>
<dbReference type="EMBL" id="CP027667">
    <property type="protein sequence ID" value="AVO50637.1"/>
    <property type="molecule type" value="Genomic_DNA"/>
</dbReference>
<dbReference type="RefSeq" id="WP_106685088.1">
    <property type="nucleotide sequence ID" value="NZ_CP027667.1"/>
</dbReference>
<keyword evidence="4" id="KW-0597">Phosphoprotein</keyword>
<dbReference type="CDD" id="cd06170">
    <property type="entry name" value="LuxR_C_like"/>
    <property type="match status" value="1"/>
</dbReference>
<evidence type="ECO:0000256" key="2">
    <source>
        <dbReference type="ARBA" id="ARBA00023125"/>
    </source>
</evidence>
<dbReference type="PROSITE" id="PS50043">
    <property type="entry name" value="HTH_LUXR_2"/>
    <property type="match status" value="1"/>
</dbReference>
<keyword evidence="1" id="KW-0805">Transcription regulation</keyword>
<dbReference type="PROSITE" id="PS00622">
    <property type="entry name" value="HTH_LUXR_1"/>
    <property type="match status" value="1"/>
</dbReference>
<sequence length="260" mass="28427">MTPPVVESDAAPVAPLHARRGQFAMHPGPAAMWPDFLAGQVDKPVRVLLVDDDAHMCRVIANELMADTRTLLVGQAGSVAEGRKAIRQHQFDVLLLDLHLGDGLGFTLLDLMKSVRPSAEAIVVSIMECDDQVMRAFELGAAGYLVKNSWFGNYPQAVLQVANGGASITPHLARRLLQRFDRGSADEPLKPRANTESACLSPREKEVLRMVAGGYVTAEIGSQLHISDVTVNTHIKNIYRKLQVRTRAQAVRFASLRGLF</sequence>
<evidence type="ECO:0000259" key="5">
    <source>
        <dbReference type="PROSITE" id="PS50043"/>
    </source>
</evidence>
<name>A0A2R3QG06_9BURK</name>
<dbReference type="InterPro" id="IPR001789">
    <property type="entry name" value="Sig_transdc_resp-reg_receiver"/>
</dbReference>
<dbReference type="Pfam" id="PF00072">
    <property type="entry name" value="Response_reg"/>
    <property type="match status" value="1"/>
</dbReference>
<dbReference type="GO" id="GO:0006355">
    <property type="term" value="P:regulation of DNA-templated transcription"/>
    <property type="evidence" value="ECO:0007669"/>
    <property type="project" value="InterPro"/>
</dbReference>
<dbReference type="InterPro" id="IPR016032">
    <property type="entry name" value="Sig_transdc_resp-reg_C-effctor"/>
</dbReference>
<proteinExistence type="predicted"/>
<evidence type="ECO:0000313" key="8">
    <source>
        <dbReference type="Proteomes" id="UP000237925"/>
    </source>
</evidence>
<reference evidence="7 8" key="1">
    <citation type="submission" date="2018-03" db="EMBL/GenBank/DDBJ databases">
        <title>Genome sequencing of Melaminivora sp.</title>
        <authorList>
            <person name="Kim S.-J."/>
            <person name="Heo J."/>
            <person name="Ahn J.-H."/>
            <person name="Kwon S.-W."/>
        </authorList>
    </citation>
    <scope>NUCLEOTIDE SEQUENCE [LARGE SCALE GENOMIC DNA]</scope>
    <source>
        <strain evidence="7 8">SC2-9</strain>
    </source>
</reference>
<dbReference type="Pfam" id="PF00196">
    <property type="entry name" value="GerE"/>
    <property type="match status" value="1"/>
</dbReference>
<evidence type="ECO:0000313" key="7">
    <source>
        <dbReference type="EMBL" id="AVO50637.1"/>
    </source>
</evidence>